<dbReference type="EMBL" id="CP044232">
    <property type="protein sequence ID" value="QEW03082.1"/>
    <property type="molecule type" value="Genomic_DNA"/>
</dbReference>
<name>A0A5J6L413_9MICO</name>
<accession>A0A5J6L413</accession>
<dbReference type="AlphaFoldDB" id="A0A5J6L413"/>
<dbReference type="InterPro" id="IPR006059">
    <property type="entry name" value="SBP"/>
</dbReference>
<reference evidence="6" key="1">
    <citation type="submission" date="2019-09" db="EMBL/GenBank/DDBJ databases">
        <title>Mumia zhuanghuii sp. nov. isolated from the intestinal contents of plateau pika (Ochotona curzoniae) in the Qinghai-Tibet plateau of China.</title>
        <authorList>
            <person name="Tian Z."/>
        </authorList>
    </citation>
    <scope>NUCLEOTIDE SEQUENCE [LARGE SCALE GENOMIC DNA]</scope>
    <source>
        <strain evidence="6">L-031</strain>
    </source>
</reference>
<comment type="similarity">
    <text evidence="1">Belongs to the bacterial solute-binding protein 1 family.</text>
</comment>
<keyword evidence="3" id="KW-0732">Signal</keyword>
<evidence type="ECO:0000256" key="4">
    <source>
        <dbReference type="SAM" id="MobiDB-lite"/>
    </source>
</evidence>
<sequence length="453" mass="48634">MLPQSDRIGKPRNGRPRGPDRSHGHYPGDMTMQRKTRSTTISAALLAGTLALALTGCQQGSGGEDRTLSVWLPPFAAEGAEKGDLALWQDIVAPFAEEHDVKVDITIVPWESFETRFLTGFSSGDGPDLGYMYAEMIGDYISRGQLASYEPYLEDADTDAFHFLDQGLYDGDQYGLPIVVGGARVVFYNNALLSEAGITTPPETWDDLVDAALQVEQNTDTTGLAMAWGEGGIGVMAENYVNFLWQAGGELVNEDGTAAAFNSDAGLKAAQFISDLRFEHGLLAENTTAMNRAELQAAFAAGEVAFAFGNDGDAPAYQEAGLDIGAVVLTDEEQYSFVATDVLVMAESSKNKELATELALFMLSGPSMDSFNSIADYPPISSEQTSDVNPLFADLYSTEAEILRQYPAVPNSSVVYTSLYENLQQMLLGQKTPQEALAAAESAANEALAQNAK</sequence>
<evidence type="ECO:0000313" key="5">
    <source>
        <dbReference type="EMBL" id="QEW03082.1"/>
    </source>
</evidence>
<dbReference type="CDD" id="cd13585">
    <property type="entry name" value="PBP2_TMBP_like"/>
    <property type="match status" value="1"/>
</dbReference>
<dbReference type="GO" id="GO:0042956">
    <property type="term" value="P:maltodextrin transmembrane transport"/>
    <property type="evidence" value="ECO:0007669"/>
    <property type="project" value="TreeGrafter"/>
</dbReference>
<dbReference type="Pfam" id="PF01547">
    <property type="entry name" value="SBP_bac_1"/>
    <property type="match status" value="1"/>
</dbReference>
<dbReference type="GO" id="GO:0055052">
    <property type="term" value="C:ATP-binding cassette (ABC) transporter complex, substrate-binding subunit-containing"/>
    <property type="evidence" value="ECO:0007669"/>
    <property type="project" value="TreeGrafter"/>
</dbReference>
<dbReference type="GO" id="GO:1901982">
    <property type="term" value="F:maltose binding"/>
    <property type="evidence" value="ECO:0007669"/>
    <property type="project" value="TreeGrafter"/>
</dbReference>
<evidence type="ECO:0000256" key="1">
    <source>
        <dbReference type="ARBA" id="ARBA00008520"/>
    </source>
</evidence>
<keyword evidence="2" id="KW-0813">Transport</keyword>
<dbReference type="PANTHER" id="PTHR30061:SF50">
    <property type="entry name" value="MALTOSE_MALTODEXTRIN-BINDING PERIPLASMIC PROTEIN"/>
    <property type="match status" value="1"/>
</dbReference>
<dbReference type="Gene3D" id="3.40.190.10">
    <property type="entry name" value="Periplasmic binding protein-like II"/>
    <property type="match status" value="1"/>
</dbReference>
<dbReference type="PANTHER" id="PTHR30061">
    <property type="entry name" value="MALTOSE-BINDING PERIPLASMIC PROTEIN"/>
    <property type="match status" value="1"/>
</dbReference>
<evidence type="ECO:0000256" key="3">
    <source>
        <dbReference type="ARBA" id="ARBA00022729"/>
    </source>
</evidence>
<dbReference type="Proteomes" id="UP000325516">
    <property type="component" value="Chromosome"/>
</dbReference>
<dbReference type="KEGG" id="mlz:F6J85_08170"/>
<evidence type="ECO:0000313" key="6">
    <source>
        <dbReference type="Proteomes" id="UP000325516"/>
    </source>
</evidence>
<feature type="region of interest" description="Disordered" evidence="4">
    <location>
        <begin position="1"/>
        <end position="34"/>
    </location>
</feature>
<dbReference type="GO" id="GO:0015768">
    <property type="term" value="P:maltose transport"/>
    <property type="evidence" value="ECO:0007669"/>
    <property type="project" value="TreeGrafter"/>
</dbReference>
<organism evidence="5 6">
    <name type="scientific">Microbacterium lushaniae</name>
    <dbReference type="NCBI Taxonomy" id="2614639"/>
    <lineage>
        <taxon>Bacteria</taxon>
        <taxon>Bacillati</taxon>
        <taxon>Actinomycetota</taxon>
        <taxon>Actinomycetes</taxon>
        <taxon>Micrococcales</taxon>
        <taxon>Microbacteriaceae</taxon>
        <taxon>Microbacterium</taxon>
    </lineage>
</organism>
<keyword evidence="6" id="KW-1185">Reference proteome</keyword>
<dbReference type="SUPFAM" id="SSF53850">
    <property type="entry name" value="Periplasmic binding protein-like II"/>
    <property type="match status" value="1"/>
</dbReference>
<protein>
    <submittedName>
        <fullName evidence="5">Sugar ABC transporter substrate-binding protein</fullName>
    </submittedName>
</protein>
<gene>
    <name evidence="5" type="ORF">F6J85_08170</name>
</gene>
<proteinExistence type="inferred from homology"/>
<evidence type="ECO:0000256" key="2">
    <source>
        <dbReference type="ARBA" id="ARBA00022448"/>
    </source>
</evidence>